<dbReference type="Proteomes" id="UP001359559">
    <property type="component" value="Unassembled WGS sequence"/>
</dbReference>
<reference evidence="1 2" key="1">
    <citation type="submission" date="2024-01" db="EMBL/GenBank/DDBJ databases">
        <title>The genomes of 5 underutilized Papilionoideae crops provide insights into root nodulation and disease resistance.</title>
        <authorList>
            <person name="Yuan L."/>
        </authorList>
    </citation>
    <scope>NUCLEOTIDE SEQUENCE [LARGE SCALE GENOMIC DNA]</scope>
    <source>
        <strain evidence="1">LY-2023</strain>
        <tissue evidence="1">Leaf</tissue>
    </source>
</reference>
<organism evidence="1 2">
    <name type="scientific">Clitoria ternatea</name>
    <name type="common">Butterfly pea</name>
    <dbReference type="NCBI Taxonomy" id="43366"/>
    <lineage>
        <taxon>Eukaryota</taxon>
        <taxon>Viridiplantae</taxon>
        <taxon>Streptophyta</taxon>
        <taxon>Embryophyta</taxon>
        <taxon>Tracheophyta</taxon>
        <taxon>Spermatophyta</taxon>
        <taxon>Magnoliopsida</taxon>
        <taxon>eudicotyledons</taxon>
        <taxon>Gunneridae</taxon>
        <taxon>Pentapetalae</taxon>
        <taxon>rosids</taxon>
        <taxon>fabids</taxon>
        <taxon>Fabales</taxon>
        <taxon>Fabaceae</taxon>
        <taxon>Papilionoideae</taxon>
        <taxon>50 kb inversion clade</taxon>
        <taxon>NPAAA clade</taxon>
        <taxon>indigoferoid/millettioid clade</taxon>
        <taxon>Phaseoleae</taxon>
        <taxon>Clitoria</taxon>
    </lineage>
</organism>
<accession>A0AAN9KJY8</accession>
<keyword evidence="2" id="KW-1185">Reference proteome</keyword>
<dbReference type="EMBL" id="JAYKXN010000001">
    <property type="protein sequence ID" value="KAK7319225.1"/>
    <property type="molecule type" value="Genomic_DNA"/>
</dbReference>
<sequence length="87" mass="9920">MRDELAGLVRRQERDRRRRRRLVESSGDDNGYSLLLILPLVLCDGDGVCSLVVFLEFLICMGLHCMHVATWDPSYACLMASSCTYLH</sequence>
<protein>
    <submittedName>
        <fullName evidence="1">Uncharacterized protein</fullName>
    </submittedName>
</protein>
<dbReference type="AlphaFoldDB" id="A0AAN9KJY8"/>
<gene>
    <name evidence="1" type="ORF">RJT34_03943</name>
</gene>
<evidence type="ECO:0000313" key="2">
    <source>
        <dbReference type="Proteomes" id="UP001359559"/>
    </source>
</evidence>
<name>A0AAN9KJY8_CLITE</name>
<proteinExistence type="predicted"/>
<evidence type="ECO:0000313" key="1">
    <source>
        <dbReference type="EMBL" id="KAK7319225.1"/>
    </source>
</evidence>
<comment type="caution">
    <text evidence="1">The sequence shown here is derived from an EMBL/GenBank/DDBJ whole genome shotgun (WGS) entry which is preliminary data.</text>
</comment>